<evidence type="ECO:0000313" key="5">
    <source>
        <dbReference type="EMBL" id="ESP87014.1"/>
    </source>
</evidence>
<dbReference type="STRING" id="1324957.K933_15882"/>
<comment type="similarity">
    <text evidence="1">Belongs to the glycosyl hydrolase 28 family.</text>
</comment>
<dbReference type="PANTHER" id="PTHR31339">
    <property type="entry name" value="PECTIN LYASE-RELATED"/>
    <property type="match status" value="1"/>
</dbReference>
<evidence type="ECO:0000256" key="2">
    <source>
        <dbReference type="ARBA" id="ARBA00022801"/>
    </source>
</evidence>
<dbReference type="Proteomes" id="UP000017840">
    <property type="component" value="Unassembled WGS sequence"/>
</dbReference>
<dbReference type="Pfam" id="PF00295">
    <property type="entry name" value="Glyco_hydro_28"/>
    <property type="match status" value="1"/>
</dbReference>
<feature type="region of interest" description="Disordered" evidence="4">
    <location>
        <begin position="125"/>
        <end position="153"/>
    </location>
</feature>
<dbReference type="InterPro" id="IPR011050">
    <property type="entry name" value="Pectin_lyase_fold/virulence"/>
</dbReference>
<evidence type="ECO:0000256" key="4">
    <source>
        <dbReference type="SAM" id="MobiDB-lite"/>
    </source>
</evidence>
<dbReference type="InterPro" id="IPR006626">
    <property type="entry name" value="PbH1"/>
</dbReference>
<dbReference type="InterPro" id="IPR000743">
    <property type="entry name" value="Glyco_hydro_28"/>
</dbReference>
<dbReference type="SMART" id="SM00710">
    <property type="entry name" value="PbH1"/>
    <property type="match status" value="6"/>
</dbReference>
<proteinExistence type="inferred from homology"/>
<feature type="compositionally biased region" description="Basic and acidic residues" evidence="4">
    <location>
        <begin position="142"/>
        <end position="153"/>
    </location>
</feature>
<dbReference type="Gene3D" id="2.160.20.10">
    <property type="entry name" value="Single-stranded right-handed beta-helix, Pectin lyase-like"/>
    <property type="match status" value="1"/>
</dbReference>
<evidence type="ECO:0000256" key="1">
    <source>
        <dbReference type="ARBA" id="ARBA00008834"/>
    </source>
</evidence>
<dbReference type="PATRIC" id="fig|1324957.4.peg.3223"/>
<evidence type="ECO:0000256" key="3">
    <source>
        <dbReference type="ARBA" id="ARBA00023295"/>
    </source>
</evidence>
<protein>
    <submittedName>
        <fullName evidence="5">Glycoside hydrolase family 28</fullName>
    </submittedName>
</protein>
<dbReference type="PANTHER" id="PTHR31339:SF9">
    <property type="entry name" value="PLASMIN AND FIBRONECTIN-BINDING PROTEIN A"/>
    <property type="match status" value="1"/>
</dbReference>
<keyword evidence="6" id="KW-1185">Reference proteome</keyword>
<organism evidence="5 6">
    <name type="scientific">Candidatus Halobonum tyrrellensis G22</name>
    <dbReference type="NCBI Taxonomy" id="1324957"/>
    <lineage>
        <taxon>Archaea</taxon>
        <taxon>Methanobacteriati</taxon>
        <taxon>Methanobacteriota</taxon>
        <taxon>Stenosarchaea group</taxon>
        <taxon>Halobacteria</taxon>
        <taxon>Halobacteriales</taxon>
        <taxon>Haloferacaceae</taxon>
        <taxon>Candidatus Halobonum</taxon>
    </lineage>
</organism>
<keyword evidence="2 5" id="KW-0378">Hydrolase</keyword>
<dbReference type="EMBL" id="ASGZ01000064">
    <property type="protein sequence ID" value="ESP87014.1"/>
    <property type="molecule type" value="Genomic_DNA"/>
</dbReference>
<sequence length="557" mass="58357">MSPPTESVAVTDYTDPAAPTDTDAFRAAVDAVADAGGGTVTVPAGEYETGTVRLRDHVTLRLAAGATVYAARDPAEYTDDRPGPEGEPPFLLADDCADVAVVGRGCIDGRSADFLDMDDPIRGHSAESDAHPLVSNGPHRARQGDDYLDRSAGTDEWPVAKGAFRPGPMLLFDGCENVLVADVTLRDMPAWTVALDDCDGAAVRGVTVDNHMRVPNCDGVSVMNSEDVRIADCRIYSCDDSVTVGARAGVDRPTRGVVVTNCVLSSSACAVKVGSETAGDVSDLLVSNCVVRSSNRGLGVQHRDEGSVENVRFSDITVETRLRPGPWWGKAEPVYVTSVPRDEGTDLGSVSGVHFSDVVADADNGGVVYAHETADVRDVRLDGVRLRVGSSPHADAVGGNFDLQPTSVVPPVWERDIPALHCENVSDLAVRDLTVEWGDAPEPYYAEGLRCVGVDGVVVDGFEGRGAHARASGDDTGGDPDPAVALRATTGATVRNGRARPGTGAFLAVSDTDDDRLFANNDLAEAAVGIEGEHGFTTRGNLPPRGSNPSGDAGERE</sequence>
<dbReference type="OrthoDB" id="339825at2157"/>
<gene>
    <name evidence="5" type="ORF">K933_15882</name>
</gene>
<reference evidence="5 6" key="1">
    <citation type="journal article" date="2013" name="Genome Announc.">
        <title>Draft Genome Sequence of 'Candidatus Halobonum tyrrellensis' Strain G22, Isolated from the Hypersaline Waters of Lake Tyrrell, Australia.</title>
        <authorList>
            <person name="Ugalde J.A."/>
            <person name="Narasingarao P."/>
            <person name="Kuo S."/>
            <person name="Podell S."/>
            <person name="Allen E.E."/>
        </authorList>
    </citation>
    <scope>NUCLEOTIDE SEQUENCE [LARGE SCALE GENOMIC DNA]</scope>
    <source>
        <strain evidence="5 6">G22</strain>
    </source>
</reference>
<dbReference type="AlphaFoldDB" id="V4HGR8"/>
<dbReference type="GO" id="GO:0005975">
    <property type="term" value="P:carbohydrate metabolic process"/>
    <property type="evidence" value="ECO:0007669"/>
    <property type="project" value="InterPro"/>
</dbReference>
<name>V4HGR8_9EURY</name>
<dbReference type="SUPFAM" id="SSF51126">
    <property type="entry name" value="Pectin lyase-like"/>
    <property type="match status" value="1"/>
</dbReference>
<comment type="caution">
    <text evidence="5">The sequence shown here is derived from an EMBL/GenBank/DDBJ whole genome shotgun (WGS) entry which is preliminary data.</text>
</comment>
<dbReference type="InterPro" id="IPR012334">
    <property type="entry name" value="Pectin_lyas_fold"/>
</dbReference>
<dbReference type="GO" id="GO:0004650">
    <property type="term" value="F:polygalacturonase activity"/>
    <property type="evidence" value="ECO:0007669"/>
    <property type="project" value="InterPro"/>
</dbReference>
<dbReference type="eggNOG" id="arCOG02521">
    <property type="taxonomic scope" value="Archaea"/>
</dbReference>
<feature type="region of interest" description="Disordered" evidence="4">
    <location>
        <begin position="531"/>
        <end position="557"/>
    </location>
</feature>
<evidence type="ECO:0000313" key="6">
    <source>
        <dbReference type="Proteomes" id="UP000017840"/>
    </source>
</evidence>
<keyword evidence="3" id="KW-0326">Glycosidase</keyword>
<dbReference type="RefSeq" id="WP_023395747.1">
    <property type="nucleotide sequence ID" value="NZ_ASGZ01000064.1"/>
</dbReference>
<dbReference type="InterPro" id="IPR051801">
    <property type="entry name" value="GH28_Enzymes"/>
</dbReference>
<accession>V4HGR8</accession>